<dbReference type="GO" id="GO:0046873">
    <property type="term" value="F:metal ion transmembrane transporter activity"/>
    <property type="evidence" value="ECO:0007669"/>
    <property type="project" value="InterPro"/>
</dbReference>
<dbReference type="InterPro" id="IPR003689">
    <property type="entry name" value="ZIP"/>
</dbReference>
<evidence type="ECO:0000256" key="5">
    <source>
        <dbReference type="SAM" id="Phobius"/>
    </source>
</evidence>
<accession>A0A2G9TZC7</accession>
<evidence type="ECO:0000313" key="7">
    <source>
        <dbReference type="Proteomes" id="UP000230423"/>
    </source>
</evidence>
<gene>
    <name evidence="6" type="ORF">TELCIR_15096</name>
</gene>
<protein>
    <submittedName>
        <fullName evidence="6">Uncharacterized protein</fullName>
    </submittedName>
</protein>
<organism evidence="6 7">
    <name type="scientific">Teladorsagia circumcincta</name>
    <name type="common">Brown stomach worm</name>
    <name type="synonym">Ostertagia circumcincta</name>
    <dbReference type="NCBI Taxonomy" id="45464"/>
    <lineage>
        <taxon>Eukaryota</taxon>
        <taxon>Metazoa</taxon>
        <taxon>Ecdysozoa</taxon>
        <taxon>Nematoda</taxon>
        <taxon>Chromadorea</taxon>
        <taxon>Rhabditida</taxon>
        <taxon>Rhabditina</taxon>
        <taxon>Rhabditomorpha</taxon>
        <taxon>Strongyloidea</taxon>
        <taxon>Trichostrongylidae</taxon>
        <taxon>Teladorsagia</taxon>
    </lineage>
</organism>
<dbReference type="Pfam" id="PF02535">
    <property type="entry name" value="Zip"/>
    <property type="match status" value="1"/>
</dbReference>
<keyword evidence="7" id="KW-1185">Reference proteome</keyword>
<dbReference type="Proteomes" id="UP000230423">
    <property type="component" value="Unassembled WGS sequence"/>
</dbReference>
<dbReference type="GO" id="GO:0016020">
    <property type="term" value="C:membrane"/>
    <property type="evidence" value="ECO:0007669"/>
    <property type="project" value="UniProtKB-SubCell"/>
</dbReference>
<dbReference type="OrthoDB" id="448280at2759"/>
<evidence type="ECO:0000313" key="6">
    <source>
        <dbReference type="EMBL" id="PIO63305.1"/>
    </source>
</evidence>
<keyword evidence="2 5" id="KW-0812">Transmembrane</keyword>
<dbReference type="EMBL" id="KZ351048">
    <property type="protein sequence ID" value="PIO63305.1"/>
    <property type="molecule type" value="Genomic_DNA"/>
</dbReference>
<evidence type="ECO:0000256" key="4">
    <source>
        <dbReference type="ARBA" id="ARBA00023136"/>
    </source>
</evidence>
<proteinExistence type="predicted"/>
<evidence type="ECO:0000256" key="1">
    <source>
        <dbReference type="ARBA" id="ARBA00004141"/>
    </source>
</evidence>
<comment type="subcellular location">
    <subcellularLocation>
        <location evidence="1">Membrane</location>
        <topology evidence="1">Multi-pass membrane protein</topology>
    </subcellularLocation>
</comment>
<dbReference type="AlphaFoldDB" id="A0A2G9TZC7"/>
<feature type="transmembrane region" description="Helical" evidence="5">
    <location>
        <begin position="45"/>
        <end position="67"/>
    </location>
</feature>
<keyword evidence="3 5" id="KW-1133">Transmembrane helix</keyword>
<reference evidence="6 7" key="1">
    <citation type="submission" date="2015-09" db="EMBL/GenBank/DDBJ databases">
        <title>Draft genome of the parasitic nematode Teladorsagia circumcincta isolate WARC Sus (inbred).</title>
        <authorList>
            <person name="Mitreva M."/>
        </authorList>
    </citation>
    <scope>NUCLEOTIDE SEQUENCE [LARGE SCALE GENOMIC DNA]</scope>
    <source>
        <strain evidence="6 7">S</strain>
    </source>
</reference>
<evidence type="ECO:0000256" key="3">
    <source>
        <dbReference type="ARBA" id="ARBA00022989"/>
    </source>
</evidence>
<evidence type="ECO:0000256" key="2">
    <source>
        <dbReference type="ARBA" id="ARBA00022692"/>
    </source>
</evidence>
<keyword evidence="4 5" id="KW-0472">Membrane</keyword>
<feature type="transmembrane region" description="Helical" evidence="5">
    <location>
        <begin position="6"/>
        <end position="24"/>
    </location>
</feature>
<sequence length="70" mass="7436">MNITALKGVLLGVMAITTILFGIIPLKVMEMLAGKSGKVERRASFIISLLSCFAGGVFLAVCFLDMMPDA</sequence>
<name>A0A2G9TZC7_TELCI</name>